<name>A0A6G1BJ98_9ORYZ</name>
<comment type="caution">
    <text evidence="1">The sequence shown here is derived from an EMBL/GenBank/DDBJ whole genome shotgun (WGS) entry which is preliminary data.</text>
</comment>
<accession>A0A6G1BJ98</accession>
<dbReference type="OrthoDB" id="564646at2759"/>
<evidence type="ECO:0000313" key="2">
    <source>
        <dbReference type="Proteomes" id="UP000479710"/>
    </source>
</evidence>
<organism evidence="1 2">
    <name type="scientific">Oryza meyeriana var. granulata</name>
    <dbReference type="NCBI Taxonomy" id="110450"/>
    <lineage>
        <taxon>Eukaryota</taxon>
        <taxon>Viridiplantae</taxon>
        <taxon>Streptophyta</taxon>
        <taxon>Embryophyta</taxon>
        <taxon>Tracheophyta</taxon>
        <taxon>Spermatophyta</taxon>
        <taxon>Magnoliopsida</taxon>
        <taxon>Liliopsida</taxon>
        <taxon>Poales</taxon>
        <taxon>Poaceae</taxon>
        <taxon>BOP clade</taxon>
        <taxon>Oryzoideae</taxon>
        <taxon>Oryzeae</taxon>
        <taxon>Oryzinae</taxon>
        <taxon>Oryza</taxon>
        <taxon>Oryza meyeriana</taxon>
    </lineage>
</organism>
<evidence type="ECO:0000313" key="1">
    <source>
        <dbReference type="EMBL" id="KAF0888128.1"/>
    </source>
</evidence>
<reference evidence="1 2" key="1">
    <citation type="submission" date="2019-11" db="EMBL/GenBank/DDBJ databases">
        <title>Whole genome sequence of Oryza granulata.</title>
        <authorList>
            <person name="Li W."/>
        </authorList>
    </citation>
    <scope>NUCLEOTIDE SEQUENCE [LARGE SCALE GENOMIC DNA]</scope>
    <source>
        <strain evidence="2">cv. Menghai</strain>
        <tissue evidence="1">Leaf</tissue>
    </source>
</reference>
<dbReference type="Proteomes" id="UP000479710">
    <property type="component" value="Unassembled WGS sequence"/>
</dbReference>
<keyword evidence="2" id="KW-1185">Reference proteome</keyword>
<gene>
    <name evidence="1" type="ORF">E2562_010831</name>
</gene>
<dbReference type="EMBL" id="SPHZ02000012">
    <property type="protein sequence ID" value="KAF0888128.1"/>
    <property type="molecule type" value="Genomic_DNA"/>
</dbReference>
<sequence length="105" mass="11136">MSATGDEENTALHMRTAEADGSLTGVVHQVYETSLTGPYDFDVMVEMGKDAGHKLKAKAGPGFKSMMKDVEKAAVKLLAARQWRSQGPATLGRCPGFPHATANSA</sequence>
<proteinExistence type="predicted"/>
<dbReference type="AlphaFoldDB" id="A0A6G1BJ98"/>
<protein>
    <submittedName>
        <fullName evidence="1">Uncharacterized protein</fullName>
    </submittedName>
</protein>